<gene>
    <name evidence="1" type="ORF">MKW94_002900</name>
</gene>
<comment type="caution">
    <text evidence="1">The sequence shown here is derived from an EMBL/GenBank/DDBJ whole genome shotgun (WGS) entry which is preliminary data.</text>
</comment>
<sequence length="78" mass="9312">MVMDIMSSTPTLTTSSLNPNALLFVPRAYQAVEDYSDEWWELIQSSPWFRDYWLRECFQDPHFDDHHFDEAVFDAFTT</sequence>
<dbReference type="Proteomes" id="UP001177140">
    <property type="component" value="Unassembled WGS sequence"/>
</dbReference>
<evidence type="ECO:0000313" key="2">
    <source>
        <dbReference type="Proteomes" id="UP001177140"/>
    </source>
</evidence>
<accession>A0AA41SGN5</accession>
<dbReference type="InterPro" id="IPR040414">
    <property type="entry name" value="CID1/CID2"/>
</dbReference>
<name>A0AA41SGN5_PAPNU</name>
<feature type="non-terminal residue" evidence="1">
    <location>
        <position position="78"/>
    </location>
</feature>
<keyword evidence="2" id="KW-1185">Reference proteome</keyword>
<dbReference type="EMBL" id="JAJJMA010156430">
    <property type="protein sequence ID" value="MCL7035414.1"/>
    <property type="molecule type" value="Genomic_DNA"/>
</dbReference>
<dbReference type="AlphaFoldDB" id="A0AA41SGN5"/>
<dbReference type="PANTHER" id="PTHR33790">
    <property type="entry name" value="OS05G0344200 PROTEIN"/>
    <property type="match status" value="1"/>
</dbReference>
<protein>
    <submittedName>
        <fullName evidence="1">Uncharacterized protein</fullName>
    </submittedName>
</protein>
<proteinExistence type="predicted"/>
<evidence type="ECO:0000313" key="1">
    <source>
        <dbReference type="EMBL" id="MCL7035414.1"/>
    </source>
</evidence>
<organism evidence="1 2">
    <name type="scientific">Papaver nudicaule</name>
    <name type="common">Iceland poppy</name>
    <dbReference type="NCBI Taxonomy" id="74823"/>
    <lineage>
        <taxon>Eukaryota</taxon>
        <taxon>Viridiplantae</taxon>
        <taxon>Streptophyta</taxon>
        <taxon>Embryophyta</taxon>
        <taxon>Tracheophyta</taxon>
        <taxon>Spermatophyta</taxon>
        <taxon>Magnoliopsida</taxon>
        <taxon>Ranunculales</taxon>
        <taxon>Papaveraceae</taxon>
        <taxon>Papaveroideae</taxon>
        <taxon>Papaver</taxon>
    </lineage>
</organism>
<dbReference type="PANTHER" id="PTHR33790:SF1">
    <property type="entry name" value="PROTEIN EARLY RESPONSIVE TO DEHYDRATION 15"/>
    <property type="match status" value="1"/>
</dbReference>
<reference evidence="1" key="1">
    <citation type="submission" date="2022-03" db="EMBL/GenBank/DDBJ databases">
        <title>A functionally conserved STORR gene fusion in Papaver species that diverged 16.8 million years ago.</title>
        <authorList>
            <person name="Catania T."/>
        </authorList>
    </citation>
    <scope>NUCLEOTIDE SEQUENCE</scope>
    <source>
        <strain evidence="1">S-191538</strain>
    </source>
</reference>